<dbReference type="SMART" id="SM00322">
    <property type="entry name" value="KH"/>
    <property type="match status" value="1"/>
</dbReference>
<dbReference type="PROSITE" id="PS50084">
    <property type="entry name" value="KH_TYPE_1"/>
    <property type="match status" value="1"/>
</dbReference>
<dbReference type="EMBL" id="MDYQ01000011">
    <property type="protein sequence ID" value="PRP88354.1"/>
    <property type="molecule type" value="Genomic_DNA"/>
</dbReference>
<dbReference type="SUPFAM" id="SSF54791">
    <property type="entry name" value="Eukaryotic type KH-domain (KH-domain type I)"/>
    <property type="match status" value="1"/>
</dbReference>
<dbReference type="InterPro" id="IPR004087">
    <property type="entry name" value="KH_dom"/>
</dbReference>
<dbReference type="InterPro" id="IPR036612">
    <property type="entry name" value="KH_dom_type_1_sf"/>
</dbReference>
<dbReference type="PANTHER" id="PTHR47417">
    <property type="entry name" value="SMR DOMAIN-CONTAINING PROTEIN YPL199C"/>
    <property type="match status" value="1"/>
</dbReference>
<dbReference type="Proteomes" id="UP000241769">
    <property type="component" value="Unassembled WGS sequence"/>
</dbReference>
<dbReference type="PROSITE" id="PS50828">
    <property type="entry name" value="SMR"/>
    <property type="match status" value="1"/>
</dbReference>
<keyword evidence="2" id="KW-0175">Coiled coil</keyword>
<dbReference type="InterPro" id="IPR053020">
    <property type="entry name" value="Smr_domain_protein"/>
</dbReference>
<proteinExistence type="predicted"/>
<dbReference type="Pfam" id="PF01713">
    <property type="entry name" value="Smr"/>
    <property type="match status" value="1"/>
</dbReference>
<gene>
    <name evidence="5" type="ORF">PROFUN_03268</name>
</gene>
<dbReference type="SMART" id="SM00463">
    <property type="entry name" value="SMR"/>
    <property type="match status" value="1"/>
</dbReference>
<feature type="compositionally biased region" description="Low complexity" evidence="3">
    <location>
        <begin position="13"/>
        <end position="29"/>
    </location>
</feature>
<dbReference type="PANTHER" id="PTHR47417:SF2">
    <property type="entry name" value="SMALL MUTS RELATED FAMILY PROTEIN"/>
    <property type="match status" value="1"/>
</dbReference>
<dbReference type="OrthoDB" id="3231855at2759"/>
<evidence type="ECO:0000256" key="1">
    <source>
        <dbReference type="PROSITE-ProRule" id="PRU00117"/>
    </source>
</evidence>
<protein>
    <submittedName>
        <fullName evidence="5">Small MutS related family protein</fullName>
    </submittedName>
</protein>
<dbReference type="STRING" id="1890364.A0A2P6NWL4"/>
<feature type="compositionally biased region" description="Basic residues" evidence="3">
    <location>
        <begin position="1"/>
        <end position="12"/>
    </location>
</feature>
<dbReference type="InterPro" id="IPR004088">
    <property type="entry name" value="KH_dom_type_1"/>
</dbReference>
<comment type="caution">
    <text evidence="5">The sequence shown here is derived from an EMBL/GenBank/DDBJ whole genome shotgun (WGS) entry which is preliminary data.</text>
</comment>
<feature type="region of interest" description="Disordered" evidence="3">
    <location>
        <begin position="1"/>
        <end position="29"/>
    </location>
</feature>
<evidence type="ECO:0000313" key="5">
    <source>
        <dbReference type="EMBL" id="PRP88354.1"/>
    </source>
</evidence>
<feature type="coiled-coil region" evidence="2">
    <location>
        <begin position="163"/>
        <end position="216"/>
    </location>
</feature>
<dbReference type="InParanoid" id="A0A2P6NWL4"/>
<keyword evidence="1" id="KW-0694">RNA-binding</keyword>
<dbReference type="InterPro" id="IPR002625">
    <property type="entry name" value="Smr_dom"/>
</dbReference>
<dbReference type="Gene3D" id="3.30.1370.110">
    <property type="match status" value="1"/>
</dbReference>
<dbReference type="GO" id="GO:0003723">
    <property type="term" value="F:RNA binding"/>
    <property type="evidence" value="ECO:0007669"/>
    <property type="project" value="UniProtKB-UniRule"/>
</dbReference>
<dbReference type="AlphaFoldDB" id="A0A2P6NWL4"/>
<dbReference type="CDD" id="cd00105">
    <property type="entry name" value="KH-I"/>
    <property type="match status" value="1"/>
</dbReference>
<dbReference type="InterPro" id="IPR013899">
    <property type="entry name" value="DUF1771"/>
</dbReference>
<sequence length="307" mass="32065">MGGRFSKSKKSRASSSAAAPAATTAAVPADAPAAAPVIETAAVATTAPVTSITTTQTTVVTVPVVKTEGGAATTVIQVPKAQHHVIIGKGGATIKDIKAQSGAQIDLSKDNDDVTVTGTSDAVAKAVALIHQTVGKAESDRQQKHEATVAAHEAHSAAYEAIYAKYQTQIDALAKERTQFSEQADAAYNSGDKGAAAEFREKAKGNTAKMEELQNQACKEVFAFNNKDHDEMTIDLHGLHVEPALRLMQERMQSVKSKGKSPLVVIYGAGNHSDAGGAKIKPAVRKHLDSEGIQYTEINNGSISVAL</sequence>
<evidence type="ECO:0000259" key="4">
    <source>
        <dbReference type="PROSITE" id="PS50828"/>
    </source>
</evidence>
<organism evidence="5 6">
    <name type="scientific">Planoprotostelium fungivorum</name>
    <dbReference type="NCBI Taxonomy" id="1890364"/>
    <lineage>
        <taxon>Eukaryota</taxon>
        <taxon>Amoebozoa</taxon>
        <taxon>Evosea</taxon>
        <taxon>Variosea</taxon>
        <taxon>Cavosteliida</taxon>
        <taxon>Cavosteliaceae</taxon>
        <taxon>Planoprotostelium</taxon>
    </lineage>
</organism>
<dbReference type="Pfam" id="PF00013">
    <property type="entry name" value="KH_1"/>
    <property type="match status" value="1"/>
</dbReference>
<accession>A0A2P6NWL4</accession>
<feature type="domain" description="Smr" evidence="4">
    <location>
        <begin position="234"/>
        <end position="307"/>
    </location>
</feature>
<evidence type="ECO:0000256" key="2">
    <source>
        <dbReference type="SAM" id="Coils"/>
    </source>
</evidence>
<dbReference type="InterPro" id="IPR036063">
    <property type="entry name" value="Smr_dom_sf"/>
</dbReference>
<dbReference type="SMART" id="SM01162">
    <property type="entry name" value="DUF1771"/>
    <property type="match status" value="1"/>
</dbReference>
<dbReference type="Pfam" id="PF08590">
    <property type="entry name" value="DUF1771"/>
    <property type="match status" value="1"/>
</dbReference>
<evidence type="ECO:0000313" key="6">
    <source>
        <dbReference type="Proteomes" id="UP000241769"/>
    </source>
</evidence>
<evidence type="ECO:0000256" key="3">
    <source>
        <dbReference type="SAM" id="MobiDB-lite"/>
    </source>
</evidence>
<dbReference type="SUPFAM" id="SSF160443">
    <property type="entry name" value="SMR domain-like"/>
    <property type="match status" value="1"/>
</dbReference>
<dbReference type="Gene3D" id="3.30.1370.10">
    <property type="entry name" value="K Homology domain, type 1"/>
    <property type="match status" value="1"/>
</dbReference>
<reference evidence="5 6" key="1">
    <citation type="journal article" date="2018" name="Genome Biol. Evol.">
        <title>Multiple Roots of Fruiting Body Formation in Amoebozoa.</title>
        <authorList>
            <person name="Hillmann F."/>
            <person name="Forbes G."/>
            <person name="Novohradska S."/>
            <person name="Ferling I."/>
            <person name="Riege K."/>
            <person name="Groth M."/>
            <person name="Westermann M."/>
            <person name="Marz M."/>
            <person name="Spaller T."/>
            <person name="Winckler T."/>
            <person name="Schaap P."/>
            <person name="Glockner G."/>
        </authorList>
    </citation>
    <scope>NUCLEOTIDE SEQUENCE [LARGE SCALE GENOMIC DNA]</scope>
    <source>
        <strain evidence="5 6">Jena</strain>
    </source>
</reference>
<name>A0A2P6NWL4_9EUKA</name>
<keyword evidence="6" id="KW-1185">Reference proteome</keyword>